<dbReference type="GO" id="GO:0016020">
    <property type="term" value="C:membrane"/>
    <property type="evidence" value="ECO:0007669"/>
    <property type="project" value="UniProtKB-SubCell"/>
</dbReference>
<feature type="region of interest" description="Disordered" evidence="9">
    <location>
        <begin position="229"/>
        <end position="251"/>
    </location>
</feature>
<dbReference type="Proteomes" id="UP000290289">
    <property type="component" value="Chromosome 2"/>
</dbReference>
<keyword evidence="2" id="KW-0812">Transmembrane</keyword>
<dbReference type="FunFam" id="3.30.40.10:FF:000388">
    <property type="entry name" value="Putative RING zinc finger domain superfamily protein"/>
    <property type="match status" value="1"/>
</dbReference>
<gene>
    <name evidence="11" type="ORF">DVH24_017660</name>
</gene>
<evidence type="ECO:0000256" key="7">
    <source>
        <dbReference type="ARBA" id="ARBA00023136"/>
    </source>
</evidence>
<keyword evidence="6" id="KW-1133">Transmembrane helix</keyword>
<dbReference type="Pfam" id="PF13639">
    <property type="entry name" value="zf-RING_2"/>
    <property type="match status" value="1"/>
</dbReference>
<comment type="subcellular location">
    <subcellularLocation>
        <location evidence="1">Membrane</location>
        <topology evidence="1">Single-pass membrane protein</topology>
    </subcellularLocation>
</comment>
<feature type="domain" description="RING-type" evidence="10">
    <location>
        <begin position="524"/>
        <end position="566"/>
    </location>
</feature>
<dbReference type="PANTHER" id="PTHR47168:SF1">
    <property type="entry name" value="OS02G0798600 PROTEIN"/>
    <property type="match status" value="1"/>
</dbReference>
<dbReference type="AlphaFoldDB" id="A0A498KDJ2"/>
<proteinExistence type="predicted"/>
<evidence type="ECO:0000256" key="1">
    <source>
        <dbReference type="ARBA" id="ARBA00004167"/>
    </source>
</evidence>
<sequence>MKIEFEIKKEKWKALSFSAGLLQLSSFITISEALSLSLSLLSLSLSLSQMGSSSSRLGSRPSRPRVNRTASRSILSSFVCGGSSARATHEMEDHAPECLVKYAEQSDLDINQVRNSGEGSSLVSSSGPQFTCPIIEIGSSSESTVEEGLSSVDTINRGKCLSKSKELIPHQVSADYSHDQSCRDNSTTASTSFRQEQSSETVSLNGSANVDSVNGIDISADKNVSETCPEVMLPSSSSPQGIRNSRSQEVSVENHVADVRGVQGFNADTDSANVSETPSTFDSLGNDSLREAIPSGLGFLVSNREQGQEDGSVLHVDVMSISSNFLRSSNADASNREARRNGRRLFWDAFSRRSSRRFIDSPTILFSTDDTEDMGFHDRWLLGLSGDFFDDEIGVDSGHRANRIPNSSERRRHSRSEVWERLRVGLDDNGQRNTSCPTGIHPRGMCSCGSFLMAEESSTRASISRIVMLAEALFEVLDEIHRQPVSLSLSMVSAPAPASLVDGFPLKSHTKVDKPKSGDDVEQCYICLAEYEEGDKIRVLPCHHEYHMSCVDKWLKEIHGVCPLCRGDVREGFADCSVPNSEISSL</sequence>
<keyword evidence="3" id="KW-0479">Metal-binding</keyword>
<dbReference type="Gene3D" id="3.30.40.10">
    <property type="entry name" value="Zinc/RING finger domain, C3HC4 (zinc finger)"/>
    <property type="match status" value="1"/>
</dbReference>
<dbReference type="InterPro" id="IPR001841">
    <property type="entry name" value="Znf_RING"/>
</dbReference>
<feature type="compositionally biased region" description="Polar residues" evidence="9">
    <location>
        <begin position="234"/>
        <end position="251"/>
    </location>
</feature>
<organism evidence="11 12">
    <name type="scientific">Malus domestica</name>
    <name type="common">Apple</name>
    <name type="synonym">Pyrus malus</name>
    <dbReference type="NCBI Taxonomy" id="3750"/>
    <lineage>
        <taxon>Eukaryota</taxon>
        <taxon>Viridiplantae</taxon>
        <taxon>Streptophyta</taxon>
        <taxon>Embryophyta</taxon>
        <taxon>Tracheophyta</taxon>
        <taxon>Spermatophyta</taxon>
        <taxon>Magnoliopsida</taxon>
        <taxon>eudicotyledons</taxon>
        <taxon>Gunneridae</taxon>
        <taxon>Pentapetalae</taxon>
        <taxon>rosids</taxon>
        <taxon>fabids</taxon>
        <taxon>Rosales</taxon>
        <taxon>Rosaceae</taxon>
        <taxon>Amygdaloideae</taxon>
        <taxon>Maleae</taxon>
        <taxon>Malus</taxon>
    </lineage>
</organism>
<feature type="region of interest" description="Disordered" evidence="9">
    <location>
        <begin position="267"/>
        <end position="287"/>
    </location>
</feature>
<keyword evidence="12" id="KW-1185">Reference proteome</keyword>
<evidence type="ECO:0000256" key="9">
    <source>
        <dbReference type="SAM" id="MobiDB-lite"/>
    </source>
</evidence>
<feature type="region of interest" description="Disordered" evidence="9">
    <location>
        <begin position="172"/>
        <end position="214"/>
    </location>
</feature>
<reference evidence="11 12" key="1">
    <citation type="submission" date="2018-10" db="EMBL/GenBank/DDBJ databases">
        <title>A high-quality apple genome assembly.</title>
        <authorList>
            <person name="Hu J."/>
        </authorList>
    </citation>
    <scope>NUCLEOTIDE SEQUENCE [LARGE SCALE GENOMIC DNA]</scope>
    <source>
        <strain evidence="12">cv. HFTH1</strain>
        <tissue evidence="11">Young leaf</tissue>
    </source>
</reference>
<keyword evidence="5" id="KW-0862">Zinc</keyword>
<comment type="caution">
    <text evidence="11">The sequence shown here is derived from an EMBL/GenBank/DDBJ whole genome shotgun (WGS) entry which is preliminary data.</text>
</comment>
<dbReference type="InterPro" id="IPR013083">
    <property type="entry name" value="Znf_RING/FYVE/PHD"/>
</dbReference>
<protein>
    <recommendedName>
        <fullName evidence="10">RING-type domain-containing protein</fullName>
    </recommendedName>
</protein>
<evidence type="ECO:0000256" key="3">
    <source>
        <dbReference type="ARBA" id="ARBA00022723"/>
    </source>
</evidence>
<dbReference type="GO" id="GO:0008270">
    <property type="term" value="F:zinc ion binding"/>
    <property type="evidence" value="ECO:0007669"/>
    <property type="project" value="UniProtKB-KW"/>
</dbReference>
<dbReference type="EMBL" id="RDQH01000328">
    <property type="protein sequence ID" value="RXI05618.1"/>
    <property type="molecule type" value="Genomic_DNA"/>
</dbReference>
<evidence type="ECO:0000259" key="10">
    <source>
        <dbReference type="PROSITE" id="PS50089"/>
    </source>
</evidence>
<dbReference type="SMART" id="SM00184">
    <property type="entry name" value="RING"/>
    <property type="match status" value="1"/>
</dbReference>
<keyword evidence="7" id="KW-0472">Membrane</keyword>
<evidence type="ECO:0000256" key="2">
    <source>
        <dbReference type="ARBA" id="ARBA00022692"/>
    </source>
</evidence>
<evidence type="ECO:0000313" key="12">
    <source>
        <dbReference type="Proteomes" id="UP000290289"/>
    </source>
</evidence>
<evidence type="ECO:0000256" key="6">
    <source>
        <dbReference type="ARBA" id="ARBA00022989"/>
    </source>
</evidence>
<feature type="compositionally biased region" description="Polar residues" evidence="9">
    <location>
        <begin position="183"/>
        <end position="212"/>
    </location>
</feature>
<evidence type="ECO:0000256" key="8">
    <source>
        <dbReference type="PROSITE-ProRule" id="PRU00175"/>
    </source>
</evidence>
<evidence type="ECO:0000256" key="5">
    <source>
        <dbReference type="ARBA" id="ARBA00022833"/>
    </source>
</evidence>
<evidence type="ECO:0000256" key="4">
    <source>
        <dbReference type="ARBA" id="ARBA00022771"/>
    </source>
</evidence>
<dbReference type="PANTHER" id="PTHR47168">
    <property type="entry name" value="RING ZINC FINGER DOMAIN SUPERFAMILY PROTEIN-RELATED"/>
    <property type="match status" value="1"/>
</dbReference>
<dbReference type="InterPro" id="IPR051653">
    <property type="entry name" value="E3_ligase_sorting_rcpt"/>
</dbReference>
<evidence type="ECO:0000313" key="11">
    <source>
        <dbReference type="EMBL" id="RXI05618.1"/>
    </source>
</evidence>
<dbReference type="SUPFAM" id="SSF57850">
    <property type="entry name" value="RING/U-box"/>
    <property type="match status" value="1"/>
</dbReference>
<name>A0A498KDJ2_MALDO</name>
<feature type="compositionally biased region" description="Polar residues" evidence="9">
    <location>
        <begin position="267"/>
        <end position="286"/>
    </location>
</feature>
<accession>A0A498KDJ2</accession>
<keyword evidence="4 8" id="KW-0863">Zinc-finger</keyword>
<dbReference type="PROSITE" id="PS50089">
    <property type="entry name" value="ZF_RING_2"/>
    <property type="match status" value="1"/>
</dbReference>